<name>A0AAD4D5Y8_9FUNG</name>
<reference evidence="1" key="1">
    <citation type="journal article" date="2020" name="Fungal Divers.">
        <title>Resolving the Mortierellaceae phylogeny through synthesis of multi-gene phylogenetics and phylogenomics.</title>
        <authorList>
            <person name="Vandepol N."/>
            <person name="Liber J."/>
            <person name="Desiro A."/>
            <person name="Na H."/>
            <person name="Kennedy M."/>
            <person name="Barry K."/>
            <person name="Grigoriev I.V."/>
            <person name="Miller A.N."/>
            <person name="O'Donnell K."/>
            <person name="Stajich J.E."/>
            <person name="Bonito G."/>
        </authorList>
    </citation>
    <scope>NUCLEOTIDE SEQUENCE</scope>
    <source>
        <strain evidence="1">NRRL 28262</strain>
    </source>
</reference>
<proteinExistence type="predicted"/>
<organism evidence="1 2">
    <name type="scientific">Linnemannia exigua</name>
    <dbReference type="NCBI Taxonomy" id="604196"/>
    <lineage>
        <taxon>Eukaryota</taxon>
        <taxon>Fungi</taxon>
        <taxon>Fungi incertae sedis</taxon>
        <taxon>Mucoromycota</taxon>
        <taxon>Mortierellomycotina</taxon>
        <taxon>Mortierellomycetes</taxon>
        <taxon>Mortierellales</taxon>
        <taxon>Mortierellaceae</taxon>
        <taxon>Linnemannia</taxon>
    </lineage>
</organism>
<gene>
    <name evidence="1" type="ORF">BGZ95_002405</name>
</gene>
<keyword evidence="2" id="KW-1185">Reference proteome</keyword>
<dbReference type="EMBL" id="JAAAIL010001509">
    <property type="protein sequence ID" value="KAG0268561.1"/>
    <property type="molecule type" value="Genomic_DNA"/>
</dbReference>
<protein>
    <submittedName>
        <fullName evidence="1">Uncharacterized protein</fullName>
    </submittedName>
</protein>
<dbReference type="AlphaFoldDB" id="A0AAD4D5Y8"/>
<evidence type="ECO:0000313" key="1">
    <source>
        <dbReference type="EMBL" id="KAG0268561.1"/>
    </source>
</evidence>
<sequence length="91" mass="10297">MMLDKVTKHPTKYLDAVKLKYVLKQTIIHRALLGLPWSLRGEEPILVESAFSHLCIAADKAASENTTNTTIDEPFLFQADYNFIKNEGKGF</sequence>
<accession>A0AAD4D5Y8</accession>
<comment type="caution">
    <text evidence="1">The sequence shown here is derived from an EMBL/GenBank/DDBJ whole genome shotgun (WGS) entry which is preliminary data.</text>
</comment>
<evidence type="ECO:0000313" key="2">
    <source>
        <dbReference type="Proteomes" id="UP001194580"/>
    </source>
</evidence>
<dbReference type="Proteomes" id="UP001194580">
    <property type="component" value="Unassembled WGS sequence"/>
</dbReference>